<dbReference type="Gene3D" id="3.40.50.300">
    <property type="entry name" value="P-loop containing nucleotide triphosphate hydrolases"/>
    <property type="match status" value="1"/>
</dbReference>
<feature type="domain" description="Endonuclease GajA/Old nuclease/RecF-like AAA" evidence="1">
    <location>
        <begin position="1"/>
        <end position="489"/>
    </location>
</feature>
<comment type="caution">
    <text evidence="2">The sequence shown here is derived from an EMBL/GenBank/DDBJ whole genome shotgun (WGS) entry which is preliminary data.</text>
</comment>
<protein>
    <submittedName>
        <fullName evidence="2">AAA family ATPase</fullName>
    </submittedName>
</protein>
<evidence type="ECO:0000313" key="3">
    <source>
        <dbReference type="Proteomes" id="UP000823934"/>
    </source>
</evidence>
<gene>
    <name evidence="2" type="ORF">H9889_04970</name>
</gene>
<dbReference type="GO" id="GO:0006302">
    <property type="term" value="P:double-strand break repair"/>
    <property type="evidence" value="ECO:0007669"/>
    <property type="project" value="TreeGrafter"/>
</dbReference>
<sequence length="588" mass="68402">MRIISLSIDGRYKGLADQTFDFSKSVHGSVIAFIGLNGSGKSQLLELIAEIFALLERIQRSDFKVKTRLPDTIKNLSLSYEIDDKEMNIELYNFNKSIGCSVNNQDYMFFCKNRAKYDGTIKYDGSYVYGGSDPLVLPDYIVGYASGLHENLQRPFLKNMMQYHDVEKVKARREKELLNYSEDSEFDFEHINEINKKYAKNHKGIFSFNQQTKEFTENSTLLSKMIYLDYDNSGILLFCLILLEQKEVEKILAVLNGLYPINADLKYDVTKLQFHSDAFEDLKRLIKASGHHVHNGKEFLKNADSYIRYTEQSFYSEDEFFENEYLERFPKEMINFMFSNPYQVPKLRDMNYRDPSRLFERLFRTQLLGLSKWRISNWSSLREDNFIGTVKKPLKTALPLSLASCTFQGKYGEVVGYDDLSDGEIQFATILAGIRIFSHDNRNVLFLLDEPETHLNPAWRTYYNEYLGRAIVSSKNTQILMTTHSPFMISSLRKEQVYTFEKRENNIEMTPSESETFGTSFDVLIKRYFGLKSSISQTAVTKIKEYLRDDSVDGKEKAIEWINKNLGDSVEKVYLLSKLRVSSKTEER</sequence>
<dbReference type="AlphaFoldDB" id="A0A9D1Q5X9"/>
<dbReference type="InterPro" id="IPR027417">
    <property type="entry name" value="P-loop_NTPase"/>
</dbReference>
<accession>A0A9D1Q5X9</accession>
<reference evidence="2" key="1">
    <citation type="journal article" date="2021" name="PeerJ">
        <title>Extensive microbial diversity within the chicken gut microbiome revealed by metagenomics and culture.</title>
        <authorList>
            <person name="Gilroy R."/>
            <person name="Ravi A."/>
            <person name="Getino M."/>
            <person name="Pursley I."/>
            <person name="Horton D.L."/>
            <person name="Alikhan N.F."/>
            <person name="Baker D."/>
            <person name="Gharbi K."/>
            <person name="Hall N."/>
            <person name="Watson M."/>
            <person name="Adriaenssens E.M."/>
            <person name="Foster-Nyarko E."/>
            <person name="Jarju S."/>
            <person name="Secka A."/>
            <person name="Antonio M."/>
            <person name="Oren A."/>
            <person name="Chaudhuri R.R."/>
            <person name="La Ragione R."/>
            <person name="Hildebrand F."/>
            <person name="Pallen M.J."/>
        </authorList>
    </citation>
    <scope>NUCLEOTIDE SEQUENCE</scope>
    <source>
        <strain evidence="2">CHK160-9182</strain>
    </source>
</reference>
<dbReference type="InterPro" id="IPR041685">
    <property type="entry name" value="AAA_GajA/Old/RecF-like"/>
</dbReference>
<name>A0A9D1Q5X9_9GAMM</name>
<proteinExistence type="predicted"/>
<dbReference type="PANTHER" id="PTHR32182">
    <property type="entry name" value="DNA REPLICATION AND REPAIR PROTEIN RECF"/>
    <property type="match status" value="1"/>
</dbReference>
<dbReference type="Pfam" id="PF13175">
    <property type="entry name" value="AAA_15"/>
    <property type="match status" value="1"/>
</dbReference>
<dbReference type="Proteomes" id="UP000823934">
    <property type="component" value="Unassembled WGS sequence"/>
</dbReference>
<evidence type="ECO:0000259" key="1">
    <source>
        <dbReference type="Pfam" id="PF13175"/>
    </source>
</evidence>
<dbReference type="EMBL" id="DXHP01000111">
    <property type="protein sequence ID" value="HIW06659.1"/>
    <property type="molecule type" value="Genomic_DNA"/>
</dbReference>
<evidence type="ECO:0000313" key="2">
    <source>
        <dbReference type="EMBL" id="HIW06659.1"/>
    </source>
</evidence>
<dbReference type="SUPFAM" id="SSF52540">
    <property type="entry name" value="P-loop containing nucleoside triphosphate hydrolases"/>
    <property type="match status" value="1"/>
</dbReference>
<dbReference type="GO" id="GO:0000731">
    <property type="term" value="P:DNA synthesis involved in DNA repair"/>
    <property type="evidence" value="ECO:0007669"/>
    <property type="project" value="TreeGrafter"/>
</dbReference>
<organism evidence="2 3">
    <name type="scientific">Candidatus Ignatzschineria merdigallinarum</name>
    <dbReference type="NCBI Taxonomy" id="2838621"/>
    <lineage>
        <taxon>Bacteria</taxon>
        <taxon>Pseudomonadati</taxon>
        <taxon>Pseudomonadota</taxon>
        <taxon>Gammaproteobacteria</taxon>
        <taxon>Cardiobacteriales</taxon>
        <taxon>Ignatzschineriaceae</taxon>
        <taxon>Ignatzschineria</taxon>
    </lineage>
</organism>
<reference evidence="2" key="2">
    <citation type="submission" date="2021-04" db="EMBL/GenBank/DDBJ databases">
        <authorList>
            <person name="Gilroy R."/>
        </authorList>
    </citation>
    <scope>NUCLEOTIDE SEQUENCE</scope>
    <source>
        <strain evidence="2">CHK160-9182</strain>
    </source>
</reference>
<dbReference type="PANTHER" id="PTHR32182:SF22">
    <property type="entry name" value="ATP-DEPENDENT ENDONUCLEASE, OLD FAMILY-RELATED"/>
    <property type="match status" value="1"/>
</dbReference>